<evidence type="ECO:0000256" key="1">
    <source>
        <dbReference type="SAM" id="Coils"/>
    </source>
</evidence>
<dbReference type="OrthoDB" id="7853427at2759"/>
<proteinExistence type="predicted"/>
<dbReference type="Proteomes" id="UP000002282">
    <property type="component" value="Chromosome X"/>
</dbReference>
<evidence type="ECO:0000313" key="3">
    <source>
        <dbReference type="EMBL" id="KRK06573.1"/>
    </source>
</evidence>
<dbReference type="InterPro" id="IPR032071">
    <property type="entry name" value="DUF4806"/>
</dbReference>
<sequence>MNVLARSSLWRLAKDESKQVDEPNGSIEQDIRVQDATVNSPNQNQFEHFVQTLNSDNANVSRMERKIEKMESQIATLVEQNNQILAKVKRISDKFQTGLPKTEFPIKTIEELSEIEAKVTENYDKYVDLFRTILAPEGVKKHMSRILSTSILMSMNYSGTGSKTGLNSYVNLNKCIYDSQKRDGYTFADYVQDVRRAFAKMKNKVYKAKTFAKQALRAEKKEECEKDLKKLVLPGSS</sequence>
<dbReference type="Pfam" id="PF16064">
    <property type="entry name" value="DUF4806"/>
    <property type="match status" value="1"/>
</dbReference>
<reference evidence="3 4" key="2">
    <citation type="journal article" date="2007" name="PLoS Biol.">
        <title>Principles of genome evolution in the Drosophila melanogaster species group.</title>
        <authorList>
            <person name="Ranz J.M."/>
            <person name="Maurin D."/>
            <person name="Chan Y.S."/>
            <person name="von Grotthuss M."/>
            <person name="Hillier L.W."/>
            <person name="Roote J."/>
            <person name="Ashburner M."/>
            <person name="Bergman C.M."/>
        </authorList>
    </citation>
    <scope>NUCLEOTIDE SEQUENCE [LARGE SCALE GENOMIC DNA]</scope>
    <source>
        <strain evidence="4">Tai18E2 / Tucson 14021-0261.01</strain>
    </source>
</reference>
<reference evidence="3 4" key="1">
    <citation type="journal article" date="2007" name="Nature">
        <title>Evolution of genes and genomes on the Drosophila phylogeny.</title>
        <authorList>
            <consortium name="Drosophila 12 Genomes Consortium"/>
            <person name="Clark A.G."/>
            <person name="Eisen M.B."/>
            <person name="Smith D.R."/>
            <person name="Bergman C.M."/>
            <person name="Oliver B."/>
            <person name="Markow T.A."/>
            <person name="Kaufman T.C."/>
            <person name="Kellis M."/>
            <person name="Gelbart W."/>
            <person name="Iyer V.N."/>
            <person name="Pollard D.A."/>
            <person name="Sackton T.B."/>
            <person name="Larracuente A.M."/>
            <person name="Singh N.D."/>
            <person name="Abad J.P."/>
            <person name="Abt D.N."/>
            <person name="Adryan B."/>
            <person name="Aguade M."/>
            <person name="Akashi H."/>
            <person name="Anderson W.W."/>
            <person name="Aquadro C.F."/>
            <person name="Ardell D.H."/>
            <person name="Arguello R."/>
            <person name="Artieri C.G."/>
            <person name="Barbash D.A."/>
            <person name="Barker D."/>
            <person name="Barsanti P."/>
            <person name="Batterham P."/>
            <person name="Batzoglou S."/>
            <person name="Begun D."/>
            <person name="Bhutkar A."/>
            <person name="Blanco E."/>
            <person name="Bosak S.A."/>
            <person name="Bradley R.K."/>
            <person name="Brand A.D."/>
            <person name="Brent M.R."/>
            <person name="Brooks A.N."/>
            <person name="Brown R.H."/>
            <person name="Butlin R.K."/>
            <person name="Caggese C."/>
            <person name="Calvi B.R."/>
            <person name="Bernardo de Carvalho A."/>
            <person name="Caspi A."/>
            <person name="Castrezana S."/>
            <person name="Celniker S.E."/>
            <person name="Chang J.L."/>
            <person name="Chapple C."/>
            <person name="Chatterji S."/>
            <person name="Chinwalla A."/>
            <person name="Civetta A."/>
            <person name="Clifton S.W."/>
            <person name="Comeron J.M."/>
            <person name="Costello J.C."/>
            <person name="Coyne J.A."/>
            <person name="Daub J."/>
            <person name="David R.G."/>
            <person name="Delcher A.L."/>
            <person name="Delehaunty K."/>
            <person name="Do C.B."/>
            <person name="Ebling H."/>
            <person name="Edwards K."/>
            <person name="Eickbush T."/>
            <person name="Evans J.D."/>
            <person name="Filipski A."/>
            <person name="Findeiss S."/>
            <person name="Freyhult E."/>
            <person name="Fulton L."/>
            <person name="Fulton R."/>
            <person name="Garcia A.C."/>
            <person name="Gardiner A."/>
            <person name="Garfield D.A."/>
            <person name="Garvin B.E."/>
            <person name="Gibson G."/>
            <person name="Gilbert D."/>
            <person name="Gnerre S."/>
            <person name="Godfrey J."/>
            <person name="Good R."/>
            <person name="Gotea V."/>
            <person name="Gravely B."/>
            <person name="Greenberg A.J."/>
            <person name="Griffiths-Jones S."/>
            <person name="Gross S."/>
            <person name="Guigo R."/>
            <person name="Gustafson E.A."/>
            <person name="Haerty W."/>
            <person name="Hahn M.W."/>
            <person name="Halligan D.L."/>
            <person name="Halpern A.L."/>
            <person name="Halter G.M."/>
            <person name="Han M.V."/>
            <person name="Heger A."/>
            <person name="Hillier L."/>
            <person name="Hinrichs A.S."/>
            <person name="Holmes I."/>
            <person name="Hoskins R.A."/>
            <person name="Hubisz M.J."/>
            <person name="Hultmark D."/>
            <person name="Huntley M.A."/>
            <person name="Jaffe D.B."/>
            <person name="Jagadeeshan S."/>
            <person name="Jeck W.R."/>
            <person name="Johnson J."/>
            <person name="Jones C.D."/>
            <person name="Jordan W.C."/>
            <person name="Karpen G.H."/>
            <person name="Kataoka E."/>
            <person name="Keightley P.D."/>
            <person name="Kheradpour P."/>
            <person name="Kirkness E.F."/>
            <person name="Koerich L.B."/>
            <person name="Kristiansen K."/>
            <person name="Kudrna D."/>
            <person name="Kulathinal R.J."/>
            <person name="Kumar S."/>
            <person name="Kwok R."/>
            <person name="Lander E."/>
            <person name="Langley C.H."/>
            <person name="Lapoint R."/>
            <person name="Lazzaro B.P."/>
            <person name="Lee S.J."/>
            <person name="Levesque L."/>
            <person name="Li R."/>
            <person name="Lin C.F."/>
            <person name="Lin M.F."/>
            <person name="Lindblad-Toh K."/>
            <person name="Llopart A."/>
            <person name="Long M."/>
            <person name="Low L."/>
            <person name="Lozovsky E."/>
            <person name="Lu J."/>
            <person name="Luo M."/>
            <person name="Machado C.A."/>
            <person name="Makalowski W."/>
            <person name="Marzo M."/>
            <person name="Matsuda M."/>
            <person name="Matzkin L."/>
            <person name="McAllister B."/>
            <person name="McBride C.S."/>
            <person name="McKernan B."/>
            <person name="McKernan K."/>
            <person name="Mendez-Lago M."/>
            <person name="Minx P."/>
            <person name="Mollenhauer M.U."/>
            <person name="Montooth K."/>
            <person name="Mount S.M."/>
            <person name="Mu X."/>
            <person name="Myers E."/>
            <person name="Negre B."/>
            <person name="Newfeld S."/>
            <person name="Nielsen R."/>
            <person name="Noor M.A."/>
            <person name="O'Grady P."/>
            <person name="Pachter L."/>
            <person name="Papaceit M."/>
            <person name="Parisi M.J."/>
            <person name="Parisi M."/>
            <person name="Parts L."/>
            <person name="Pedersen J.S."/>
            <person name="Pesole G."/>
            <person name="Phillippy A.M."/>
            <person name="Ponting C.P."/>
            <person name="Pop M."/>
            <person name="Porcelli D."/>
            <person name="Powell J.R."/>
            <person name="Prohaska S."/>
            <person name="Pruitt K."/>
            <person name="Puig M."/>
            <person name="Quesneville H."/>
            <person name="Ram K.R."/>
            <person name="Rand D."/>
            <person name="Rasmussen M.D."/>
            <person name="Reed L.K."/>
            <person name="Reenan R."/>
            <person name="Reily A."/>
            <person name="Remington K.A."/>
            <person name="Rieger T.T."/>
            <person name="Ritchie M.G."/>
            <person name="Robin C."/>
            <person name="Rogers Y.H."/>
            <person name="Rohde C."/>
            <person name="Rozas J."/>
            <person name="Rubenfield M.J."/>
            <person name="Ruiz A."/>
            <person name="Russo S."/>
            <person name="Salzberg S.L."/>
            <person name="Sanchez-Gracia A."/>
            <person name="Saranga D.J."/>
            <person name="Sato H."/>
            <person name="Schaeffer S.W."/>
            <person name="Schatz M.C."/>
            <person name="Schlenke T."/>
            <person name="Schwartz R."/>
            <person name="Segarra C."/>
            <person name="Singh R.S."/>
            <person name="Sirot L."/>
            <person name="Sirota M."/>
            <person name="Sisneros N.B."/>
            <person name="Smith C.D."/>
            <person name="Smith T.F."/>
            <person name="Spieth J."/>
            <person name="Stage D.E."/>
            <person name="Stark A."/>
            <person name="Stephan W."/>
            <person name="Strausberg R.L."/>
            <person name="Strempel S."/>
            <person name="Sturgill D."/>
            <person name="Sutton G."/>
            <person name="Sutton G.G."/>
            <person name="Tao W."/>
            <person name="Teichmann S."/>
            <person name="Tobari Y.N."/>
            <person name="Tomimura Y."/>
            <person name="Tsolas J.M."/>
            <person name="Valente V.L."/>
            <person name="Venter E."/>
            <person name="Venter J.C."/>
            <person name="Vicario S."/>
            <person name="Vieira F.G."/>
            <person name="Vilella A.J."/>
            <person name="Villasante A."/>
            <person name="Walenz B."/>
            <person name="Wang J."/>
            <person name="Wasserman M."/>
            <person name="Watts T."/>
            <person name="Wilson D."/>
            <person name="Wilson R.K."/>
            <person name="Wing R.A."/>
            <person name="Wolfner M.F."/>
            <person name="Wong A."/>
            <person name="Wong G.K."/>
            <person name="Wu C.I."/>
            <person name="Wu G."/>
            <person name="Yamamoto D."/>
            <person name="Yang H.P."/>
            <person name="Yang S.P."/>
            <person name="Yorke J.A."/>
            <person name="Yoshida K."/>
            <person name="Zdobnov E."/>
            <person name="Zhang P."/>
            <person name="Zhang Y."/>
            <person name="Zimin A.V."/>
            <person name="Baldwin J."/>
            <person name="Abdouelleil A."/>
            <person name="Abdulkadir J."/>
            <person name="Abebe A."/>
            <person name="Abera B."/>
            <person name="Abreu J."/>
            <person name="Acer S.C."/>
            <person name="Aftuck L."/>
            <person name="Alexander A."/>
            <person name="An P."/>
            <person name="Anderson E."/>
            <person name="Anderson S."/>
            <person name="Arachi H."/>
            <person name="Azer M."/>
            <person name="Bachantsang P."/>
            <person name="Barry A."/>
            <person name="Bayul T."/>
            <person name="Berlin A."/>
            <person name="Bessette D."/>
            <person name="Bloom T."/>
            <person name="Blye J."/>
            <person name="Boguslavskiy L."/>
            <person name="Bonnet C."/>
            <person name="Boukhgalter B."/>
            <person name="Bourzgui I."/>
            <person name="Brown A."/>
            <person name="Cahill P."/>
            <person name="Channer S."/>
            <person name="Cheshatsang Y."/>
            <person name="Chuda L."/>
            <person name="Citroen M."/>
            <person name="Collymore A."/>
            <person name="Cooke P."/>
            <person name="Costello M."/>
            <person name="D'Aco K."/>
            <person name="Daza R."/>
            <person name="De Haan G."/>
            <person name="DeGray S."/>
            <person name="DeMaso C."/>
            <person name="Dhargay N."/>
            <person name="Dooley K."/>
            <person name="Dooley E."/>
            <person name="Doricent M."/>
            <person name="Dorje P."/>
            <person name="Dorjee K."/>
            <person name="Dupes A."/>
            <person name="Elong R."/>
            <person name="Falk J."/>
            <person name="Farina A."/>
            <person name="Faro S."/>
            <person name="Ferguson D."/>
            <person name="Fisher S."/>
            <person name="Foley C.D."/>
            <person name="Franke A."/>
            <person name="Friedrich D."/>
            <person name="Gadbois L."/>
            <person name="Gearin G."/>
            <person name="Gearin C.R."/>
            <person name="Giannoukos G."/>
            <person name="Goode T."/>
            <person name="Graham J."/>
            <person name="Grandbois E."/>
            <person name="Grewal S."/>
            <person name="Gyaltsen K."/>
            <person name="Hafez N."/>
            <person name="Hagos B."/>
            <person name="Hall J."/>
            <person name="Henson C."/>
            <person name="Hollinger A."/>
            <person name="Honan T."/>
            <person name="Huard M.D."/>
            <person name="Hughes L."/>
            <person name="Hurhula B."/>
            <person name="Husby M.E."/>
            <person name="Kamat A."/>
            <person name="Kanga B."/>
            <person name="Kashin S."/>
            <person name="Khazanovich D."/>
            <person name="Kisner P."/>
            <person name="Lance K."/>
            <person name="Lara M."/>
            <person name="Lee W."/>
            <person name="Lennon N."/>
            <person name="Letendre F."/>
            <person name="LeVine R."/>
            <person name="Lipovsky A."/>
            <person name="Liu X."/>
            <person name="Liu J."/>
            <person name="Liu S."/>
            <person name="Lokyitsang T."/>
            <person name="Lokyitsang Y."/>
            <person name="Lubonja R."/>
            <person name="Lui A."/>
            <person name="MacDonald P."/>
            <person name="Magnisalis V."/>
            <person name="Maru K."/>
            <person name="Matthews C."/>
            <person name="McCusker W."/>
            <person name="McDonough S."/>
            <person name="Mehta T."/>
            <person name="Meldrim J."/>
            <person name="Meneus L."/>
            <person name="Mihai O."/>
            <person name="Mihalev A."/>
            <person name="Mihova T."/>
            <person name="Mittelman R."/>
            <person name="Mlenga V."/>
            <person name="Montmayeur A."/>
            <person name="Mulrain L."/>
            <person name="Navidi A."/>
            <person name="Naylor J."/>
            <person name="Negash T."/>
            <person name="Nguyen T."/>
            <person name="Nguyen N."/>
            <person name="Nicol R."/>
            <person name="Norbu C."/>
            <person name="Norbu N."/>
            <person name="Novod N."/>
            <person name="O'Neill B."/>
            <person name="Osman S."/>
            <person name="Markiewicz E."/>
            <person name="Oyono O.L."/>
            <person name="Patti C."/>
            <person name="Phunkhang P."/>
            <person name="Pierre F."/>
            <person name="Priest M."/>
            <person name="Raghuraman S."/>
            <person name="Rege F."/>
            <person name="Reyes R."/>
            <person name="Rise C."/>
            <person name="Rogov P."/>
            <person name="Ross K."/>
            <person name="Ryan E."/>
            <person name="Settipalli S."/>
            <person name="Shea T."/>
            <person name="Sherpa N."/>
            <person name="Shi L."/>
            <person name="Shih D."/>
            <person name="Sparrow T."/>
            <person name="Spaulding J."/>
            <person name="Stalker J."/>
            <person name="Stange-Thomann N."/>
            <person name="Stavropoulos S."/>
            <person name="Stone C."/>
            <person name="Strader C."/>
            <person name="Tesfaye S."/>
            <person name="Thomson T."/>
            <person name="Thoulutsang Y."/>
            <person name="Thoulutsang D."/>
            <person name="Topham K."/>
            <person name="Topping I."/>
            <person name="Tsamla T."/>
            <person name="Vassiliev H."/>
            <person name="Vo A."/>
            <person name="Wangchuk T."/>
            <person name="Wangdi T."/>
            <person name="Weiand M."/>
            <person name="Wilkinson J."/>
            <person name="Wilson A."/>
            <person name="Yadav S."/>
            <person name="Young G."/>
            <person name="Yu Q."/>
            <person name="Zembek L."/>
            <person name="Zhong D."/>
            <person name="Zimmer A."/>
            <person name="Zwirko Z."/>
            <person name="Jaffe D.B."/>
            <person name="Alvarez P."/>
            <person name="Brockman W."/>
            <person name="Butler J."/>
            <person name="Chin C."/>
            <person name="Gnerre S."/>
            <person name="Grabherr M."/>
            <person name="Kleber M."/>
            <person name="Mauceli E."/>
            <person name="MacCallum I."/>
        </authorList>
    </citation>
    <scope>NUCLEOTIDE SEQUENCE [LARGE SCALE GENOMIC DNA]</scope>
    <source>
        <strain evidence="4">Tai18E2 / Tucson 14021-0261.01</strain>
    </source>
</reference>
<keyword evidence="1" id="KW-0175">Coiled coil</keyword>
<dbReference type="EMBL" id="CM000162">
    <property type="protein sequence ID" value="KRK06573.1"/>
    <property type="molecule type" value="Genomic_DNA"/>
</dbReference>
<evidence type="ECO:0000259" key="2">
    <source>
        <dbReference type="Pfam" id="PF16064"/>
    </source>
</evidence>
<keyword evidence="4" id="KW-1185">Reference proteome</keyword>
<dbReference type="KEGG" id="dya:Dyak_GE28748"/>
<feature type="domain" description="DUF4806" evidence="2">
    <location>
        <begin position="100"/>
        <end position="178"/>
    </location>
</feature>
<gene>
    <name evidence="3" type="primary">Dyak\GE28748</name>
    <name evidence="3" type="synonym">GE28748</name>
    <name evidence="3" type="ORF">Dyak_GE28748</name>
</gene>
<protein>
    <submittedName>
        <fullName evidence="3">Uncharacterized protein, isoform C</fullName>
    </submittedName>
</protein>
<dbReference type="AlphaFoldDB" id="A0A0R1EB55"/>
<accession>A0A0R1EB55</accession>
<organism evidence="3 4">
    <name type="scientific">Drosophila yakuba</name>
    <name type="common">Fruit fly</name>
    <dbReference type="NCBI Taxonomy" id="7245"/>
    <lineage>
        <taxon>Eukaryota</taxon>
        <taxon>Metazoa</taxon>
        <taxon>Ecdysozoa</taxon>
        <taxon>Arthropoda</taxon>
        <taxon>Hexapoda</taxon>
        <taxon>Insecta</taxon>
        <taxon>Pterygota</taxon>
        <taxon>Neoptera</taxon>
        <taxon>Endopterygota</taxon>
        <taxon>Diptera</taxon>
        <taxon>Brachycera</taxon>
        <taxon>Muscomorpha</taxon>
        <taxon>Ephydroidea</taxon>
        <taxon>Drosophilidae</taxon>
        <taxon>Drosophila</taxon>
        <taxon>Sophophora</taxon>
    </lineage>
</organism>
<name>A0A0R1EB55_DROYA</name>
<evidence type="ECO:0000313" key="4">
    <source>
        <dbReference type="Proteomes" id="UP000002282"/>
    </source>
</evidence>
<feature type="coiled-coil region" evidence="1">
    <location>
        <begin position="53"/>
        <end position="87"/>
    </location>
</feature>